<sequence length="354" mass="39844">MQLRQLVRSPKDKEPMSELYWRDWTKRFHKGIGAHTQYEETGRQGSAVAEHSMDSDSMHYIRFDKVSVLAREKFFIPRKVREAIEISRRPNFNRDSGWTVPPSWKTVLNTRAASSVCVNVPLQSDVVSVVCYPTFCVPVSVSSSSRASRAAARSARVAAAAESRCSEDEGYGISPKHVELNSPEGYLDVDTVLRHKTFQGYSRCDIERVVRNNEKQRFQLRQDPSTRSLQIKANQGHSIDAVSDAELTPILTAKYTSVVHGTSSHCWPLIQQAGLSRMRRNHIHFAKSTSSTDGIRSNANLHIYIDLERALRDGIKFYEADNGVILTSGNADGFLEPKYFSRVLHVATGAILYP</sequence>
<reference evidence="1 2" key="1">
    <citation type="journal article" date="2022" name="Genome Biol. Evol.">
        <title>The Spruce Budworm Genome: Reconstructing the Evolutionary History of Antifreeze Proteins.</title>
        <authorList>
            <person name="Beliveau C."/>
            <person name="Gagne P."/>
            <person name="Picq S."/>
            <person name="Vernygora O."/>
            <person name="Keeling C.I."/>
            <person name="Pinkney K."/>
            <person name="Doucet D."/>
            <person name="Wen F."/>
            <person name="Johnston J.S."/>
            <person name="Maaroufi H."/>
            <person name="Boyle B."/>
            <person name="Laroche J."/>
            <person name="Dewar K."/>
            <person name="Juretic N."/>
            <person name="Blackburn G."/>
            <person name="Nisole A."/>
            <person name="Brunet B."/>
            <person name="Brandao M."/>
            <person name="Lumley L."/>
            <person name="Duan J."/>
            <person name="Quan G."/>
            <person name="Lucarotti C.J."/>
            <person name="Roe A.D."/>
            <person name="Sperling F.A.H."/>
            <person name="Levesque R.C."/>
            <person name="Cusson M."/>
        </authorList>
    </citation>
    <scope>NUCLEOTIDE SEQUENCE [LARGE SCALE GENOMIC DNA]</scope>
    <source>
        <strain evidence="1">Glfc:IPQL:Cfum</strain>
    </source>
</reference>
<dbReference type="EMBL" id="CM046112">
    <property type="protein sequence ID" value="KAI8429159.1"/>
    <property type="molecule type" value="Genomic_DNA"/>
</dbReference>
<organism evidence="1 2">
    <name type="scientific">Choristoneura fumiferana</name>
    <name type="common">Spruce budworm moth</name>
    <name type="synonym">Archips fumiferana</name>
    <dbReference type="NCBI Taxonomy" id="7141"/>
    <lineage>
        <taxon>Eukaryota</taxon>
        <taxon>Metazoa</taxon>
        <taxon>Ecdysozoa</taxon>
        <taxon>Arthropoda</taxon>
        <taxon>Hexapoda</taxon>
        <taxon>Insecta</taxon>
        <taxon>Pterygota</taxon>
        <taxon>Neoptera</taxon>
        <taxon>Endopterygota</taxon>
        <taxon>Lepidoptera</taxon>
        <taxon>Glossata</taxon>
        <taxon>Ditrysia</taxon>
        <taxon>Tortricoidea</taxon>
        <taxon>Tortricidae</taxon>
        <taxon>Tortricinae</taxon>
        <taxon>Choristoneura</taxon>
    </lineage>
</organism>
<evidence type="ECO:0000313" key="2">
    <source>
        <dbReference type="Proteomes" id="UP001064048"/>
    </source>
</evidence>
<name>A0ACC0JYK2_CHOFU</name>
<dbReference type="Proteomes" id="UP001064048">
    <property type="component" value="Chromosome 12"/>
</dbReference>
<gene>
    <name evidence="1" type="ORF">MSG28_007704</name>
</gene>
<evidence type="ECO:0000313" key="1">
    <source>
        <dbReference type="EMBL" id="KAI8429159.1"/>
    </source>
</evidence>
<keyword evidence="2" id="KW-1185">Reference proteome</keyword>
<comment type="caution">
    <text evidence="1">The sequence shown here is derived from an EMBL/GenBank/DDBJ whole genome shotgun (WGS) entry which is preliminary data.</text>
</comment>
<accession>A0ACC0JYK2</accession>
<proteinExistence type="predicted"/>
<protein>
    <submittedName>
        <fullName evidence="1">Uncharacterized protein</fullName>
    </submittedName>
</protein>